<dbReference type="PANTHER" id="PTHR31157:SF1">
    <property type="entry name" value="SCP DOMAIN-CONTAINING PROTEIN"/>
    <property type="match status" value="1"/>
</dbReference>
<evidence type="ECO:0000259" key="2">
    <source>
        <dbReference type="Pfam" id="PF00188"/>
    </source>
</evidence>
<dbReference type="PANTHER" id="PTHR31157">
    <property type="entry name" value="SCP DOMAIN-CONTAINING PROTEIN"/>
    <property type="match status" value="1"/>
</dbReference>
<protein>
    <recommendedName>
        <fullName evidence="2">SCP domain-containing protein</fullName>
    </recommendedName>
</protein>
<sequence length="335" mass="36217">MGKMGYMRDLLRYLFLPHHRNNHRAKVLHIDSLLVFALFLLAFELVIKIGHSRAPDVLGYATDIHSEQLLISTNQKRTEAGLAPLNLNAKLSEAAALKAQHMFANNYWAHFAPDGKSPWDFINAVGYKYTLAGENLAKNFMSSGNVVDAWMASESHRENLLKSGYTDVGFAVVNGVLSGEETTLVVQMFGATGSPVAAQVQVPREIAQAPTGIPTLQPTTVPRVTPVAVPTVMPTIPVSPSPVILAREQAPGTPLPITAVSGLSGVTRQPLLDIPSLSRTFALGFLGLFLAVLTVDSIIVVRHRIVRVTGHPLAHFLFLAGLFVLINLASRGNVL</sequence>
<keyword evidence="1" id="KW-0472">Membrane</keyword>
<dbReference type="Gene3D" id="3.40.33.10">
    <property type="entry name" value="CAP"/>
    <property type="match status" value="1"/>
</dbReference>
<dbReference type="EMBL" id="MFJD01000016">
    <property type="protein sequence ID" value="OGG01442.1"/>
    <property type="molecule type" value="Genomic_DNA"/>
</dbReference>
<feature type="transmembrane region" description="Helical" evidence="1">
    <location>
        <begin position="313"/>
        <end position="330"/>
    </location>
</feature>
<evidence type="ECO:0000313" key="3">
    <source>
        <dbReference type="EMBL" id="OGG01442.1"/>
    </source>
</evidence>
<proteinExistence type="predicted"/>
<dbReference type="InterPro" id="IPR014044">
    <property type="entry name" value="CAP_dom"/>
</dbReference>
<dbReference type="AlphaFoldDB" id="A0A1F5YNH1"/>
<dbReference type="Pfam" id="PF00188">
    <property type="entry name" value="CAP"/>
    <property type="match status" value="1"/>
</dbReference>
<name>A0A1F5YNH1_9BACT</name>
<keyword evidence="1" id="KW-1133">Transmembrane helix</keyword>
<organism evidence="3 4">
    <name type="scientific">Candidatus Gottesmanbacteria bacterium RBG_16_52_11</name>
    <dbReference type="NCBI Taxonomy" id="1798374"/>
    <lineage>
        <taxon>Bacteria</taxon>
        <taxon>Candidatus Gottesmaniibacteriota</taxon>
    </lineage>
</organism>
<feature type="transmembrane region" description="Helical" evidence="1">
    <location>
        <begin position="281"/>
        <end position="301"/>
    </location>
</feature>
<evidence type="ECO:0000256" key="1">
    <source>
        <dbReference type="SAM" id="Phobius"/>
    </source>
</evidence>
<reference evidence="3 4" key="1">
    <citation type="journal article" date="2016" name="Nat. Commun.">
        <title>Thousands of microbial genomes shed light on interconnected biogeochemical processes in an aquifer system.</title>
        <authorList>
            <person name="Anantharaman K."/>
            <person name="Brown C.T."/>
            <person name="Hug L.A."/>
            <person name="Sharon I."/>
            <person name="Castelle C.J."/>
            <person name="Probst A.J."/>
            <person name="Thomas B.C."/>
            <person name="Singh A."/>
            <person name="Wilkins M.J."/>
            <person name="Karaoz U."/>
            <person name="Brodie E.L."/>
            <person name="Williams K.H."/>
            <person name="Hubbard S.S."/>
            <person name="Banfield J.F."/>
        </authorList>
    </citation>
    <scope>NUCLEOTIDE SEQUENCE [LARGE SCALE GENOMIC DNA]</scope>
</reference>
<gene>
    <name evidence="3" type="ORF">A2Z33_02815</name>
</gene>
<comment type="caution">
    <text evidence="3">The sequence shown here is derived from an EMBL/GenBank/DDBJ whole genome shotgun (WGS) entry which is preliminary data.</text>
</comment>
<evidence type="ECO:0000313" key="4">
    <source>
        <dbReference type="Proteomes" id="UP000178448"/>
    </source>
</evidence>
<dbReference type="STRING" id="1798374.A2Z33_02815"/>
<dbReference type="Proteomes" id="UP000178448">
    <property type="component" value="Unassembled WGS sequence"/>
</dbReference>
<accession>A0A1F5YNH1</accession>
<dbReference type="InterPro" id="IPR035940">
    <property type="entry name" value="CAP_sf"/>
</dbReference>
<dbReference type="SUPFAM" id="SSF55797">
    <property type="entry name" value="PR-1-like"/>
    <property type="match status" value="1"/>
</dbReference>
<keyword evidence="1" id="KW-0812">Transmembrane</keyword>
<dbReference type="CDD" id="cd05379">
    <property type="entry name" value="CAP_bacterial"/>
    <property type="match status" value="1"/>
</dbReference>
<feature type="domain" description="SCP" evidence="2">
    <location>
        <begin position="73"/>
        <end position="175"/>
    </location>
</feature>